<dbReference type="EMBL" id="CAJNRD030001122">
    <property type="protein sequence ID" value="CAG5100580.1"/>
    <property type="molecule type" value="Genomic_DNA"/>
</dbReference>
<dbReference type="OrthoDB" id="7648950at2759"/>
<accession>A0A8J2MWA4</accession>
<sequence length="256" mass="30202">MFYYRGIKYNDGTVPIELIIQSNTKISILREHILSEEVDDETVDYPLVDLANCFQHLNKKIRLQLYIKTNFDIIRNKKTNINSCCGSLVDKFKWKIEARIINFEIPFTNHFTKGQHVEVIGIIDISYQNEDDNDYPVVQINECYQYLREKIRLQGYIKTNFDIVKNRIDNTSTCQGSLANKLKFKLEAKIIHFELPFINRFNKGDHVEVIGVVKKIFNSLVTLTQNIPEQRFFECPTVRRVADKTSKTRITFKRFY</sequence>
<dbReference type="AlphaFoldDB" id="A0A8J2MWA4"/>
<evidence type="ECO:0000313" key="1">
    <source>
        <dbReference type="EMBL" id="CAG5100580.1"/>
    </source>
</evidence>
<protein>
    <submittedName>
        <fullName evidence="1">Uncharacterized protein</fullName>
    </submittedName>
</protein>
<comment type="caution">
    <text evidence="1">The sequence shown here is derived from an EMBL/GenBank/DDBJ whole genome shotgun (WGS) entry which is preliminary data.</text>
</comment>
<proteinExistence type="predicted"/>
<organism evidence="1 2">
    <name type="scientific">Cotesia congregata</name>
    <name type="common">Parasitoid wasp</name>
    <name type="synonym">Apanteles congregatus</name>
    <dbReference type="NCBI Taxonomy" id="51543"/>
    <lineage>
        <taxon>Eukaryota</taxon>
        <taxon>Metazoa</taxon>
        <taxon>Ecdysozoa</taxon>
        <taxon>Arthropoda</taxon>
        <taxon>Hexapoda</taxon>
        <taxon>Insecta</taxon>
        <taxon>Pterygota</taxon>
        <taxon>Neoptera</taxon>
        <taxon>Endopterygota</taxon>
        <taxon>Hymenoptera</taxon>
        <taxon>Apocrita</taxon>
        <taxon>Ichneumonoidea</taxon>
        <taxon>Braconidae</taxon>
        <taxon>Microgastrinae</taxon>
        <taxon>Cotesia</taxon>
    </lineage>
</organism>
<gene>
    <name evidence="1" type="ORF">HICCMSTLAB_LOCUS9653</name>
</gene>
<name>A0A8J2MWA4_COTCN</name>
<reference evidence="1" key="1">
    <citation type="submission" date="2021-04" db="EMBL/GenBank/DDBJ databases">
        <authorList>
            <person name="Chebbi M.A.C M."/>
        </authorList>
    </citation>
    <scope>NUCLEOTIDE SEQUENCE</scope>
</reference>
<dbReference type="Proteomes" id="UP000786811">
    <property type="component" value="Unassembled WGS sequence"/>
</dbReference>
<keyword evidence="2" id="KW-1185">Reference proteome</keyword>
<evidence type="ECO:0000313" key="2">
    <source>
        <dbReference type="Proteomes" id="UP000786811"/>
    </source>
</evidence>